<name>A0AAV7LD99_PLEWA</name>
<evidence type="ECO:0000313" key="3">
    <source>
        <dbReference type="Proteomes" id="UP001066276"/>
    </source>
</evidence>
<gene>
    <name evidence="2" type="ORF">NDU88_002083</name>
</gene>
<comment type="caution">
    <text evidence="2">The sequence shown here is derived from an EMBL/GenBank/DDBJ whole genome shotgun (WGS) entry which is preliminary data.</text>
</comment>
<sequence>MDSNFTEDYDESDIVPIETLTKDELRGTLQRNGAGCVNKIFKQELQDAFVAFEEAQWEEEQAEKDQRGDGPEKGNEGEEKNDLAVAP</sequence>
<reference evidence="2" key="1">
    <citation type="journal article" date="2022" name="bioRxiv">
        <title>Sequencing and chromosome-scale assembly of the giantPleurodeles waltlgenome.</title>
        <authorList>
            <person name="Brown T."/>
            <person name="Elewa A."/>
            <person name="Iarovenko S."/>
            <person name="Subramanian E."/>
            <person name="Araus A.J."/>
            <person name="Petzold A."/>
            <person name="Susuki M."/>
            <person name="Suzuki K.-i.T."/>
            <person name="Hayashi T."/>
            <person name="Toyoda A."/>
            <person name="Oliveira C."/>
            <person name="Osipova E."/>
            <person name="Leigh N.D."/>
            <person name="Simon A."/>
            <person name="Yun M.H."/>
        </authorList>
    </citation>
    <scope>NUCLEOTIDE SEQUENCE</scope>
    <source>
        <strain evidence="2">20211129_DDA</strain>
        <tissue evidence="2">Liver</tissue>
    </source>
</reference>
<feature type="compositionally biased region" description="Basic and acidic residues" evidence="1">
    <location>
        <begin position="63"/>
        <end position="87"/>
    </location>
</feature>
<evidence type="ECO:0000313" key="2">
    <source>
        <dbReference type="EMBL" id="KAJ1088929.1"/>
    </source>
</evidence>
<proteinExistence type="predicted"/>
<evidence type="ECO:0000256" key="1">
    <source>
        <dbReference type="SAM" id="MobiDB-lite"/>
    </source>
</evidence>
<keyword evidence="3" id="KW-1185">Reference proteome</keyword>
<accession>A0AAV7LD99</accession>
<dbReference type="Proteomes" id="UP001066276">
    <property type="component" value="Chromosome 11"/>
</dbReference>
<dbReference type="EMBL" id="JANPWB010000015">
    <property type="protein sequence ID" value="KAJ1088929.1"/>
    <property type="molecule type" value="Genomic_DNA"/>
</dbReference>
<organism evidence="2 3">
    <name type="scientific">Pleurodeles waltl</name>
    <name type="common">Iberian ribbed newt</name>
    <dbReference type="NCBI Taxonomy" id="8319"/>
    <lineage>
        <taxon>Eukaryota</taxon>
        <taxon>Metazoa</taxon>
        <taxon>Chordata</taxon>
        <taxon>Craniata</taxon>
        <taxon>Vertebrata</taxon>
        <taxon>Euteleostomi</taxon>
        <taxon>Amphibia</taxon>
        <taxon>Batrachia</taxon>
        <taxon>Caudata</taxon>
        <taxon>Salamandroidea</taxon>
        <taxon>Salamandridae</taxon>
        <taxon>Pleurodelinae</taxon>
        <taxon>Pleurodeles</taxon>
    </lineage>
</organism>
<dbReference type="AlphaFoldDB" id="A0AAV7LD99"/>
<protein>
    <submittedName>
        <fullName evidence="2">Uncharacterized protein</fullName>
    </submittedName>
</protein>
<feature type="region of interest" description="Disordered" evidence="1">
    <location>
        <begin position="56"/>
        <end position="87"/>
    </location>
</feature>